<gene>
    <name evidence="2" type="ORF">FZC78_08385</name>
</gene>
<feature type="transmembrane region" description="Helical" evidence="1">
    <location>
        <begin position="34"/>
        <end position="55"/>
    </location>
</feature>
<proteinExistence type="predicted"/>
<feature type="transmembrane region" description="Helical" evidence="1">
    <location>
        <begin position="112"/>
        <end position="139"/>
    </location>
</feature>
<feature type="transmembrane region" description="Helical" evidence="1">
    <location>
        <begin position="159"/>
        <end position="179"/>
    </location>
</feature>
<organism evidence="2 3">
    <name type="scientific">Rossellomorea vietnamensis</name>
    <dbReference type="NCBI Taxonomy" id="218284"/>
    <lineage>
        <taxon>Bacteria</taxon>
        <taxon>Bacillati</taxon>
        <taxon>Bacillota</taxon>
        <taxon>Bacilli</taxon>
        <taxon>Bacillales</taxon>
        <taxon>Bacillaceae</taxon>
        <taxon>Rossellomorea</taxon>
    </lineage>
</organism>
<keyword evidence="1" id="KW-1133">Transmembrane helix</keyword>
<reference evidence="2 3" key="1">
    <citation type="submission" date="2019-08" db="EMBL/GenBank/DDBJ databases">
        <title>Bacillus genomes from the desert of Cuatro Cienegas, Coahuila.</title>
        <authorList>
            <person name="Olmedo-Alvarez G."/>
        </authorList>
    </citation>
    <scope>NUCLEOTIDE SEQUENCE [LARGE SCALE GENOMIC DNA]</scope>
    <source>
        <strain evidence="2 3">CH34_1T</strain>
    </source>
</reference>
<evidence type="ECO:0000313" key="3">
    <source>
        <dbReference type="Proteomes" id="UP000322267"/>
    </source>
</evidence>
<dbReference type="EMBL" id="VTEI01000003">
    <property type="protein sequence ID" value="TYS17853.1"/>
    <property type="molecule type" value="Genomic_DNA"/>
</dbReference>
<dbReference type="Proteomes" id="UP000322267">
    <property type="component" value="Unassembled WGS sequence"/>
</dbReference>
<protein>
    <recommendedName>
        <fullName evidence="4">Yip1 domain-containing protein</fullName>
    </recommendedName>
</protein>
<keyword evidence="1" id="KW-0472">Membrane</keyword>
<sequence length="220" mass="25613">MFNKVQLFKGLVHPSTYFYQLRESEILKDYYKKLTLLFLISILVFGLNSSFGWGTVPLSKEFIELSPVDIEIHKFYFLLGRLLLGILYAAFILFIPALLFWTLSDAEFKKLVVLQGITLIILLIEKLTYLPLLTFLSINWYSSPFALGAISQTLSNSEWLKYFLGSISLFKVWAMVLQYMGLRWLSNKTRLVVLLWVLFINLLFWSITAFLAYIDFSILV</sequence>
<evidence type="ECO:0000256" key="1">
    <source>
        <dbReference type="SAM" id="Phobius"/>
    </source>
</evidence>
<feature type="transmembrane region" description="Helical" evidence="1">
    <location>
        <begin position="191"/>
        <end position="214"/>
    </location>
</feature>
<name>A0A5D4NU39_9BACI</name>
<accession>A0A5D4NU39</accession>
<evidence type="ECO:0008006" key="4">
    <source>
        <dbReference type="Google" id="ProtNLM"/>
    </source>
</evidence>
<evidence type="ECO:0000313" key="2">
    <source>
        <dbReference type="EMBL" id="TYS17853.1"/>
    </source>
</evidence>
<feature type="transmembrane region" description="Helical" evidence="1">
    <location>
        <begin position="75"/>
        <end position="100"/>
    </location>
</feature>
<keyword evidence="1" id="KW-0812">Transmembrane</keyword>
<dbReference type="OrthoDB" id="2455856at2"/>
<dbReference type="AlphaFoldDB" id="A0A5D4NU39"/>
<comment type="caution">
    <text evidence="2">The sequence shown here is derived from an EMBL/GenBank/DDBJ whole genome shotgun (WGS) entry which is preliminary data.</text>
</comment>
<dbReference type="RefSeq" id="WP_148939251.1">
    <property type="nucleotide sequence ID" value="NZ_VTEI01000003.1"/>
</dbReference>